<dbReference type="AlphaFoldDB" id="A0A2A2ZB24"/>
<accession>A0A2A2ZB24</accession>
<evidence type="ECO:0000313" key="1">
    <source>
        <dbReference type="EMBL" id="PBA23560.1"/>
    </source>
</evidence>
<comment type="caution">
    <text evidence="1">The sequence shown here is derived from an EMBL/GenBank/DDBJ whole genome shotgun (WGS) entry which is preliminary data.</text>
</comment>
<dbReference type="EMBL" id="NSFD01000062">
    <property type="protein sequence ID" value="PBA23560.1"/>
    <property type="molecule type" value="Genomic_DNA"/>
</dbReference>
<evidence type="ECO:0000313" key="2">
    <source>
        <dbReference type="Proteomes" id="UP000217768"/>
    </source>
</evidence>
<gene>
    <name evidence="1" type="ORF">CKJ66_27900</name>
</gene>
<reference evidence="1 2" key="1">
    <citation type="submission" date="2017-08" db="EMBL/GenBank/DDBJ databases">
        <title>Phylogenetic analysis of Mycobacterium avium complex whole genomes.</title>
        <authorList>
            <person name="Caverly L.J."/>
            <person name="Spilker T."/>
            <person name="Lipuma J."/>
        </authorList>
    </citation>
    <scope>NUCLEOTIDE SEQUENCE [LARGE SCALE GENOMIC DNA]</scope>
    <source>
        <strain evidence="1 2">FLAC0165</strain>
    </source>
</reference>
<sequence>MDAYLDGAGHGVDGEEPWKTVVISFVEESHHEVRVNVPRDFQPERCDLANELASLDDDGCEFVERSVLRVLDADEQDRDAEYFAPPAVW</sequence>
<proteinExistence type="predicted"/>
<dbReference type="Proteomes" id="UP000217768">
    <property type="component" value="Unassembled WGS sequence"/>
</dbReference>
<organism evidence="1 2">
    <name type="scientific">Mycobacterium avium</name>
    <dbReference type="NCBI Taxonomy" id="1764"/>
    <lineage>
        <taxon>Bacteria</taxon>
        <taxon>Bacillati</taxon>
        <taxon>Actinomycetota</taxon>
        <taxon>Actinomycetes</taxon>
        <taxon>Mycobacteriales</taxon>
        <taxon>Mycobacteriaceae</taxon>
        <taxon>Mycobacterium</taxon>
        <taxon>Mycobacterium avium complex (MAC)</taxon>
    </lineage>
</organism>
<protein>
    <submittedName>
        <fullName evidence="1">Uncharacterized protein</fullName>
    </submittedName>
</protein>
<name>A0A2A2ZB24_MYCAV</name>